<protein>
    <recommendedName>
        <fullName evidence="2">Capsule synthesis protein CapA domain-containing protein</fullName>
    </recommendedName>
</protein>
<dbReference type="HOGENOM" id="CLU_038823_3_0_1"/>
<gene>
    <name evidence="3" type="ORF">PV11_02112</name>
</gene>
<proteinExistence type="inferred from homology"/>
<dbReference type="PANTHER" id="PTHR33393">
    <property type="entry name" value="POLYGLUTAMINE SYNTHESIS ACCESSORY PROTEIN RV0574C-RELATED"/>
    <property type="match status" value="1"/>
</dbReference>
<dbReference type="SUPFAM" id="SSF56300">
    <property type="entry name" value="Metallo-dependent phosphatases"/>
    <property type="match status" value="1"/>
</dbReference>
<feature type="domain" description="Capsule synthesis protein CapA" evidence="2">
    <location>
        <begin position="17"/>
        <end position="301"/>
    </location>
</feature>
<evidence type="ECO:0000259" key="2">
    <source>
        <dbReference type="SMART" id="SM00854"/>
    </source>
</evidence>
<evidence type="ECO:0000313" key="3">
    <source>
        <dbReference type="EMBL" id="KIV86502.1"/>
    </source>
</evidence>
<evidence type="ECO:0000313" key="4">
    <source>
        <dbReference type="Proteomes" id="UP000053599"/>
    </source>
</evidence>
<dbReference type="EMBL" id="KN846951">
    <property type="protein sequence ID" value="KIV86502.1"/>
    <property type="molecule type" value="Genomic_DNA"/>
</dbReference>
<evidence type="ECO:0000256" key="1">
    <source>
        <dbReference type="ARBA" id="ARBA00005662"/>
    </source>
</evidence>
<dbReference type="InterPro" id="IPR052169">
    <property type="entry name" value="CW_Biosynth-Accessory"/>
</dbReference>
<comment type="similarity">
    <text evidence="1">Belongs to the CapA family.</text>
</comment>
<dbReference type="PANTHER" id="PTHR33393:SF11">
    <property type="entry name" value="POLYGLUTAMINE SYNTHESIS ACCESSORY PROTEIN RV0574C-RELATED"/>
    <property type="match status" value="1"/>
</dbReference>
<organism evidence="3 4">
    <name type="scientific">Exophiala sideris</name>
    <dbReference type="NCBI Taxonomy" id="1016849"/>
    <lineage>
        <taxon>Eukaryota</taxon>
        <taxon>Fungi</taxon>
        <taxon>Dikarya</taxon>
        <taxon>Ascomycota</taxon>
        <taxon>Pezizomycotina</taxon>
        <taxon>Eurotiomycetes</taxon>
        <taxon>Chaetothyriomycetidae</taxon>
        <taxon>Chaetothyriales</taxon>
        <taxon>Herpotrichiellaceae</taxon>
        <taxon>Exophiala</taxon>
    </lineage>
</organism>
<accession>A0A0D1YVE8</accession>
<dbReference type="STRING" id="1016849.A0A0D1YVE8"/>
<dbReference type="InterPro" id="IPR029052">
    <property type="entry name" value="Metallo-depent_PP-like"/>
</dbReference>
<name>A0A0D1YVE8_9EURO</name>
<dbReference type="Pfam" id="PF09587">
    <property type="entry name" value="PGA_cap"/>
    <property type="match status" value="1"/>
</dbReference>
<dbReference type="OrthoDB" id="189619at2759"/>
<sequence length="394" mass="44726">MSTHAIEKQSSDAQTFTLLLLGDFMIGRLIDALLPTSIARQSPESDPEDAANTVDTYILRRNPELKSYNYLSPWGNAVDLVRNSDLVLANLETALTTTQKRWPDKVFNYRSHTGNVKCLTEVGMGIGGRGYVSLANNHTLDWCNEGLLETVQTLADNHIEFAGAGRTKEEATTPAILRLGDKWTVKCWSFADHPADWKAVDGFNLIDYSSESRDFMKYQIMAQDSEQENTQMTVGLKVVSIHWGPNYRWRPAKEIVDTAHWLIDECDVDIIHGHSSHHIQGVEVYKGKLIVYGCGDFVDDYAVDKDFRNDLSAAWRITVSETEDSSHGKRPRLEVKKLDVFPNRIQRFQAHLLEIDDKDHKWIETKFRELCAQFDTIVDAELGPQGQIVVDLKR</sequence>
<reference evidence="3 4" key="1">
    <citation type="submission" date="2015-01" db="EMBL/GenBank/DDBJ databases">
        <title>The Genome Sequence of Exophiala sideris CBS121828.</title>
        <authorList>
            <consortium name="The Broad Institute Genomics Platform"/>
            <person name="Cuomo C."/>
            <person name="de Hoog S."/>
            <person name="Gorbushina A."/>
            <person name="Stielow B."/>
            <person name="Teixiera M."/>
            <person name="Abouelleil A."/>
            <person name="Chapman S.B."/>
            <person name="Priest M."/>
            <person name="Young S.K."/>
            <person name="Wortman J."/>
            <person name="Nusbaum C."/>
            <person name="Birren B."/>
        </authorList>
    </citation>
    <scope>NUCLEOTIDE SEQUENCE [LARGE SCALE GENOMIC DNA]</scope>
    <source>
        <strain evidence="3 4">CBS 121828</strain>
    </source>
</reference>
<dbReference type="CDD" id="cd07381">
    <property type="entry name" value="MPP_CapA"/>
    <property type="match status" value="1"/>
</dbReference>
<dbReference type="SMART" id="SM00854">
    <property type="entry name" value="PGA_cap"/>
    <property type="match status" value="1"/>
</dbReference>
<dbReference type="InterPro" id="IPR019079">
    <property type="entry name" value="Capsule_synth_CapA"/>
</dbReference>
<dbReference type="AlphaFoldDB" id="A0A0D1YVE8"/>
<dbReference type="Proteomes" id="UP000053599">
    <property type="component" value="Unassembled WGS sequence"/>
</dbReference>